<dbReference type="InterPro" id="IPR008493">
    <property type="entry name" value="Hikeshi-like_N"/>
</dbReference>
<reference evidence="2" key="1">
    <citation type="journal article" date="2016" name="Nat. Biotechnol.">
        <title>Sequencing wild and cultivated cassava and related species reveals extensive interspecific hybridization and genetic diversity.</title>
        <authorList>
            <person name="Bredeson J.V."/>
            <person name="Lyons J.B."/>
            <person name="Prochnik S.E."/>
            <person name="Wu G.A."/>
            <person name="Ha C.M."/>
            <person name="Edsinger-Gonzales E."/>
            <person name="Grimwood J."/>
            <person name="Schmutz J."/>
            <person name="Rabbi I.Y."/>
            <person name="Egesi C."/>
            <person name="Nauluvula P."/>
            <person name="Lebot V."/>
            <person name="Ndunguru J."/>
            <person name="Mkamilo G."/>
            <person name="Bart R.S."/>
            <person name="Setter T.L."/>
            <person name="Gleadow R.M."/>
            <person name="Kulakow P."/>
            <person name="Ferguson M.E."/>
            <person name="Rounsley S."/>
            <person name="Rokhsar D.S."/>
        </authorList>
    </citation>
    <scope>NUCLEOTIDE SEQUENCE [LARGE SCALE GENOMIC DNA]</scope>
    <source>
        <strain evidence="2">cv. AM560-2</strain>
    </source>
</reference>
<evidence type="ECO:0000313" key="1">
    <source>
        <dbReference type="EMBL" id="OAY49520.2"/>
    </source>
</evidence>
<dbReference type="Pfam" id="PF05603">
    <property type="entry name" value="Hikeshi-like_N"/>
    <property type="match status" value="1"/>
</dbReference>
<dbReference type="GO" id="GO:0005829">
    <property type="term" value="C:cytosol"/>
    <property type="evidence" value="ECO:0000318"/>
    <property type="project" value="GO_Central"/>
</dbReference>
<dbReference type="InterPro" id="IPR048364">
    <property type="entry name" value="Hikeshi-like_C"/>
</dbReference>
<dbReference type="Proteomes" id="UP000091857">
    <property type="component" value="Chromosome 5"/>
</dbReference>
<dbReference type="PANTHER" id="PTHR12925:SF0">
    <property type="entry name" value="PROTEIN HIKESHI"/>
    <property type="match status" value="1"/>
</dbReference>
<dbReference type="GO" id="GO:0006606">
    <property type="term" value="P:protein import into nucleus"/>
    <property type="evidence" value="ECO:0000318"/>
    <property type="project" value="GO_Central"/>
</dbReference>
<dbReference type="GO" id="GO:0061608">
    <property type="term" value="F:nuclear import signal receptor activity"/>
    <property type="evidence" value="ECO:0000318"/>
    <property type="project" value="GO_Central"/>
</dbReference>
<accession>A0A251KU10</accession>
<dbReference type="OMA" id="MPLLDQW"/>
<dbReference type="GO" id="GO:0005634">
    <property type="term" value="C:nucleus"/>
    <property type="evidence" value="ECO:0000318"/>
    <property type="project" value="GO_Central"/>
</dbReference>
<dbReference type="Gramene" id="Manes.05G062600.1.v8.1">
    <property type="protein sequence ID" value="Manes.05G062600.1.v8.1.CDS"/>
    <property type="gene ID" value="Manes.05G062600.v8.1"/>
</dbReference>
<organism evidence="1 2">
    <name type="scientific">Manihot esculenta</name>
    <name type="common">Cassava</name>
    <name type="synonym">Jatropha manihot</name>
    <dbReference type="NCBI Taxonomy" id="3983"/>
    <lineage>
        <taxon>Eukaryota</taxon>
        <taxon>Viridiplantae</taxon>
        <taxon>Streptophyta</taxon>
        <taxon>Embryophyta</taxon>
        <taxon>Tracheophyta</taxon>
        <taxon>Spermatophyta</taxon>
        <taxon>Magnoliopsida</taxon>
        <taxon>eudicotyledons</taxon>
        <taxon>Gunneridae</taxon>
        <taxon>Pentapetalae</taxon>
        <taxon>rosids</taxon>
        <taxon>fabids</taxon>
        <taxon>Malpighiales</taxon>
        <taxon>Euphorbiaceae</taxon>
        <taxon>Crotonoideae</taxon>
        <taxon>Manihoteae</taxon>
        <taxon>Manihot</taxon>
    </lineage>
</organism>
<comment type="caution">
    <text evidence="1">The sequence shown here is derived from an EMBL/GenBank/DDBJ whole genome shotgun (WGS) entry which is preliminary data.</text>
</comment>
<name>A0A251KU10_MANES</name>
<proteinExistence type="predicted"/>
<keyword evidence="2" id="KW-1185">Reference proteome</keyword>
<evidence type="ECO:0000313" key="2">
    <source>
        <dbReference type="Proteomes" id="UP000091857"/>
    </source>
</evidence>
<dbReference type="PANTHER" id="PTHR12925">
    <property type="entry name" value="HIKESHI FAMILY MEMBER"/>
    <property type="match status" value="1"/>
</dbReference>
<dbReference type="OrthoDB" id="10248398at2759"/>
<gene>
    <name evidence="1" type="ORF">MANES_05G057500v8</name>
</gene>
<dbReference type="Pfam" id="PF21057">
    <property type="entry name" value="Hikeshi-like_C"/>
    <property type="match status" value="1"/>
</dbReference>
<dbReference type="InterPro" id="IPR031318">
    <property type="entry name" value="OPI10"/>
</dbReference>
<sequence length="1902" mass="206976">MSFNQSRADKSETQYRKPGRSGGSNQQRTSLGAYGKGGGGPAPSPSSSSVSSNRSFKKSNNVQGEQSRVNLPAVSSSDSANVSASRNVQNGAHAQSSLHGASDAPVSSGTAKPNETPITQRSSRAVPKAPTSQSATLISDTASPMTPAKAPGDASKAFPFQFGSISPGFMNGMQIPARTSSAPPNLDEQKRDQALHDTLRSVPPLPTPAPKQQVPRKDIGVVDHSSAGEAHPMAKAKKDVQVSTTLPVSQTQKPSVHPLPMSSMQMPFHQQPVPVQFGSPNPQIQSQGVTPSSLQMPMPMAALPMGNAPQVQQPMFVQGLQPHPMQPQGIMHQGQGLGFAPPMGPQMPPQLGNLGIGMSSQYPQQQGGKFGGPRKTTVKITDPKTHEELRLDKRTDTYADGGSSALRPHPNMPPQTQPIPSFAPAHPINYYSNSYNPNNLFFQTSSSLPLTSGQIAPNSQPPRFNYTVSQGPQNVSYVNPPVLNSLPVNKSGTSMHGVVETSNLDHTRDAHSFVSSASSGTVQVKVKPTATFIGEKAVDSLSCKSSSAIEKDGYGKPSRPSLEANLSDVQKDSEKVPEISLQHSKPGSEPSASKLLPVESRQAVAGAGDNMPSNSSLPPASVQSEELMLAGGNTEGKRNSTLSRSNSIKDHQVKQGKKGYIQTQNQIGGQSSSIASFPSHNIEQGISSNSGALSSSIVGEGLTELRQESVPVTSASTFDVSEDKFDEYGKGFNGIPSEVSGSQGIVDVADVARPAKVDDAFLLERLNNGTPGSERQGEKGLPKGPEQDGNRLDISSESICKRSIDLISQSKRGSAMTGTAFGNEIQNLETMQELDESVTCHAENDRLSNNVGASTSRNLESADVGKFSADGNLTLDASSSKSDNLGDKEVAVVKSGALDHQFVPVTTLDLSEATSKNEVVENSGIGLVSLAVSSSKDKAVDLTRTKGTSAKLKKKRREILQKADAAGTTSDLYMAYKGPEEKKESVASPEVVENISTSSNMTQALVRAPELDSLTSETSIQNKAELDDWEDAADISTPNLETSDDGEQAFGGFMQHGKVENANTAKKYSRDFLLKFSEHFTDLPDNFEITSDIAEVFSLSHFVDRDSYPSPGRVVDRSNSGSRMDRRGSGLADDDRWSKLPGPFGMGRDLRVDIGFGGSAGFRPGQGGNYGVLRNVRAQTPQYAGGILSGPMHSLGPQGGMQRNSPDADRWQRATNFFQQKGLIPSPQTPLQMMHRAEKKYEVGKVSDEEEAKQRQLKAILNKLTPQNFEKLFEQVKEVKIDNTTTLTGVISQIFDKALMEPTFCEMYAHFCYHLAAELPDFTEDNEKKNFKRILLNKCQEEFERGEREQEEANKADVDGEMKQSAEEREEKRVKARRRMLGNIRLIGELYKKKMLTERIMHECIKKLLGQYQNPDEEDVEALCKLMSTIGEMIDHNKAKEHMDFYFDMMTKLSNNMKLSSRVRFMLKDAIDLRKNKWQQRRKVEGPKKIEEVHRDAAQERQHQSGRLARNPSINPPARRTPMDFGPRGSAMLSSPNSQMGGFHGLPSQVRGYGTQDVRFEERQSYEGRTLSVPLSRPLGDDSITLGPQGGLARGMSIRGPPVMTSAPAADISSSPGDSRRIAAGSNGFSAVSERPVYSSREEFVPRYAPDRIAVPAAYDQVSAQDRNMSYVNRDPRNQDHTFDRPLATSPPARAQVQSFGQNIPSEKVWPEEHLRDKSMAAIKEFYSARDEKEVALCIKELNFSSFHPAMIALWVTDSFERKDMERDVLAKLLVNLARSPDGILSPPQLVKGFESVLTTLEDAVNDAPRAAEFLGRMFAKVVLENVVSLEEIGLLLYEGGEEPGRLLEFGLAGDVLGSSLEMIKAEKGEGFLNELLMSSKLHLEDFRPLDPFRSRILENFI</sequence>
<dbReference type="EMBL" id="CM004391">
    <property type="protein sequence ID" value="OAY49520.2"/>
    <property type="molecule type" value="Genomic_DNA"/>
</dbReference>
<protein>
    <submittedName>
        <fullName evidence="1">Uncharacterized protein</fullName>
    </submittedName>
</protein>
<dbReference type="STRING" id="3983.A0A251L937"/>